<accession>A0ACC2I641</accession>
<reference evidence="1" key="1">
    <citation type="submission" date="2022-11" db="EMBL/GenBank/DDBJ databases">
        <title>Genome Sequence of Nemania bipapillata.</title>
        <authorList>
            <person name="Buettner E."/>
        </authorList>
    </citation>
    <scope>NUCLEOTIDE SEQUENCE</scope>
    <source>
        <strain evidence="1">CP14</strain>
    </source>
</reference>
<comment type="caution">
    <text evidence="1">The sequence shown here is derived from an EMBL/GenBank/DDBJ whole genome shotgun (WGS) entry which is preliminary data.</text>
</comment>
<protein>
    <submittedName>
        <fullName evidence="1">Uncharacterized protein</fullName>
    </submittedName>
</protein>
<keyword evidence="2" id="KW-1185">Reference proteome</keyword>
<evidence type="ECO:0000313" key="2">
    <source>
        <dbReference type="Proteomes" id="UP001153334"/>
    </source>
</evidence>
<proteinExistence type="predicted"/>
<organism evidence="1 2">
    <name type="scientific">Nemania bipapillata</name>
    <dbReference type="NCBI Taxonomy" id="110536"/>
    <lineage>
        <taxon>Eukaryota</taxon>
        <taxon>Fungi</taxon>
        <taxon>Dikarya</taxon>
        <taxon>Ascomycota</taxon>
        <taxon>Pezizomycotina</taxon>
        <taxon>Sordariomycetes</taxon>
        <taxon>Xylariomycetidae</taxon>
        <taxon>Xylariales</taxon>
        <taxon>Xylariaceae</taxon>
        <taxon>Nemania</taxon>
    </lineage>
</organism>
<sequence length="815" mass="93951">MLKEQESWEARRQKIPLRADVEWFDFEHFKNRYTENEGMAIIEVLVGDSQIALGVSRKTVTRDPEKRYIRTPKPKPNSKLAVDEESCWIQRVRIQSPQLILLLSRLTGHRNSWSTNTPRTFLAPFRCFYYCLQQLKECLKLLQANWPTTETPASPIPPTSSTSETEAKSNQKREELDDAPGIDRGSSFSSHVDPGLVAPQMAVSGDVDSPITLAHLTTFIDFIEKHIVPLWHRASGTNKRKFRFTDLWMAFQPGDLLYSPSANSNDHRSTKMYQTAWRLLTLTLALFASDKPDDIPEIYDYELEVHAYYIDYDGISYVPVNHIFKIKHFHGERDISALDIYPLRFLKDDDKTKSTLREQGMWFRQAIAKKHLSCNGWTLTCGPDGTSSESKESAYVEHIDGDVIIDFVEGYKSEPRLTSLGPSSWKEMTSFDDLNWPEGYDELEISYWRPYGNNDQLESFFEIKEKIQITEWFAERLQNEQVNTRAILKNLEEGRRTNDLDEEDVLLLPCRVIAYAFRERRFVMLDIKSLKNPEASDDVFNDLKIDPSHRIMVESLVKSHLEKQSTQKLCPSINMNQDLIRGKGSGLVILLHGVPGVDEADIFLSRRELGDLKRNALVSVFLRVLEYYSGILFLTTNRVGTLDEAFKSRIHISLYYPPLDKKQTMEIFEVNIKKLQKIIHEKEKLQAELDPLSPAISGERPRLAVNPRSILHYAEWHFEINENTPEQRWNGRQIRNAFQVAYSLAQFDLNNTALCYGNEASDRPTPRALGVGALNWRQFDTVSKAVEKFESYLVDATNFTDGDRARKEAIRADNV</sequence>
<dbReference type="EMBL" id="JAPESX010001904">
    <property type="protein sequence ID" value="KAJ8110588.1"/>
    <property type="molecule type" value="Genomic_DNA"/>
</dbReference>
<name>A0ACC2I641_9PEZI</name>
<gene>
    <name evidence="1" type="ORF">ONZ43_g5833</name>
</gene>
<evidence type="ECO:0000313" key="1">
    <source>
        <dbReference type="EMBL" id="KAJ8110588.1"/>
    </source>
</evidence>
<dbReference type="Proteomes" id="UP001153334">
    <property type="component" value="Unassembled WGS sequence"/>
</dbReference>